<dbReference type="EMBL" id="JANBQD010000040">
    <property type="protein sequence ID" value="KAJ1991231.1"/>
    <property type="molecule type" value="Genomic_DNA"/>
</dbReference>
<dbReference type="SUPFAM" id="SSF51556">
    <property type="entry name" value="Metallo-dependent hydrolases"/>
    <property type="match status" value="1"/>
</dbReference>
<name>A0ABQ8PL37_9FUNG</name>
<evidence type="ECO:0000313" key="2">
    <source>
        <dbReference type="Proteomes" id="UP001151295"/>
    </source>
</evidence>
<dbReference type="InterPro" id="IPR001130">
    <property type="entry name" value="TatD-like"/>
</dbReference>
<dbReference type="PIRSF" id="PIRSF005902">
    <property type="entry name" value="DNase_TatD"/>
    <property type="match status" value="1"/>
</dbReference>
<accession>A0ABQ8PL37</accession>
<gene>
    <name evidence="1" type="ORF">EDC05_003593</name>
</gene>
<reference evidence="1" key="1">
    <citation type="submission" date="2022-07" db="EMBL/GenBank/DDBJ databases">
        <title>Phylogenomic reconstructions and comparative analyses of Kickxellomycotina fungi.</title>
        <authorList>
            <person name="Reynolds N.K."/>
            <person name="Stajich J.E."/>
            <person name="Barry K."/>
            <person name="Grigoriev I.V."/>
            <person name="Crous P."/>
            <person name="Smith M.E."/>
        </authorList>
    </citation>
    <scope>NUCLEOTIDE SEQUENCE</scope>
    <source>
        <strain evidence="1">BCRC 34882</strain>
    </source>
</reference>
<sequence>MEISNKTTPCIYDAHCHIHETPDNLNVLEKETVVFCVQATKYTDWNDVARLKDQHGWRVIPAFGVHPWFAGRVQTGEIPSEWHTKLRQMLELYGGGIVGECGLDKVAKDPETGKAYPFAPQIQLLKKQLLIAHEMGVPISLHCVRAFGTLFEVLKEAESKGTLPPRIMLHSYSGSPDMLKQVLLKGKLGKHVYVSVSWFVNGRNTLKSKECIAAVPECRLLVESDLHDAKEALPALERIIGFVAEVRGWTLQEARSKLMANSRAFFNIDSRNSI</sequence>
<dbReference type="Pfam" id="PF01026">
    <property type="entry name" value="TatD_DNase"/>
    <property type="match status" value="1"/>
</dbReference>
<keyword evidence="2" id="KW-1185">Reference proteome</keyword>
<organism evidence="1 2">
    <name type="scientific">Coemansia umbellata</name>
    <dbReference type="NCBI Taxonomy" id="1424467"/>
    <lineage>
        <taxon>Eukaryota</taxon>
        <taxon>Fungi</taxon>
        <taxon>Fungi incertae sedis</taxon>
        <taxon>Zoopagomycota</taxon>
        <taxon>Kickxellomycotina</taxon>
        <taxon>Kickxellomycetes</taxon>
        <taxon>Kickxellales</taxon>
        <taxon>Kickxellaceae</taxon>
        <taxon>Coemansia</taxon>
    </lineage>
</organism>
<dbReference type="PANTHER" id="PTHR47345:SF1">
    <property type="entry name" value="CUT9-INTERACTING PROTEIN SCN1"/>
    <property type="match status" value="1"/>
</dbReference>
<dbReference type="InterPro" id="IPR032466">
    <property type="entry name" value="Metal_Hydrolase"/>
</dbReference>
<comment type="caution">
    <text evidence="1">The sequence shown here is derived from an EMBL/GenBank/DDBJ whole genome shotgun (WGS) entry which is preliminary data.</text>
</comment>
<proteinExistence type="predicted"/>
<evidence type="ECO:0000313" key="1">
    <source>
        <dbReference type="EMBL" id="KAJ1991231.1"/>
    </source>
</evidence>
<dbReference type="InterPro" id="IPR053044">
    <property type="entry name" value="Metallo-hydrolase/TatD-type"/>
</dbReference>
<dbReference type="Gene3D" id="3.20.20.140">
    <property type="entry name" value="Metal-dependent hydrolases"/>
    <property type="match status" value="1"/>
</dbReference>
<dbReference type="Proteomes" id="UP001151295">
    <property type="component" value="Unassembled WGS sequence"/>
</dbReference>
<protein>
    <submittedName>
        <fullName evidence="1">Uncharacterized protein</fullName>
    </submittedName>
</protein>
<dbReference type="PANTHER" id="PTHR47345">
    <property type="entry name" value="CUT9-INTERACTING PROTEIN SCN1"/>
    <property type="match status" value="1"/>
</dbReference>